<feature type="transmembrane region" description="Helical" evidence="13">
    <location>
        <begin position="16"/>
        <end position="38"/>
    </location>
</feature>
<dbReference type="SMART" id="SM00388">
    <property type="entry name" value="HisKA"/>
    <property type="match status" value="1"/>
</dbReference>
<dbReference type="InterPro" id="IPR036890">
    <property type="entry name" value="HATPase_C_sf"/>
</dbReference>
<dbReference type="PROSITE" id="PS50112">
    <property type="entry name" value="PAS"/>
    <property type="match status" value="1"/>
</dbReference>
<dbReference type="InterPro" id="IPR036097">
    <property type="entry name" value="HisK_dim/P_sf"/>
</dbReference>
<dbReference type="FunFam" id="3.30.565.10:FF:000006">
    <property type="entry name" value="Sensor histidine kinase WalK"/>
    <property type="match status" value="1"/>
</dbReference>
<keyword evidence="13" id="KW-0472">Membrane</keyword>
<evidence type="ECO:0000256" key="1">
    <source>
        <dbReference type="ARBA" id="ARBA00000085"/>
    </source>
</evidence>
<dbReference type="Gene3D" id="3.30.450.20">
    <property type="entry name" value="PAS domain"/>
    <property type="match status" value="2"/>
</dbReference>
<dbReference type="NCBIfam" id="TIGR00229">
    <property type="entry name" value="sensory_box"/>
    <property type="match status" value="1"/>
</dbReference>
<dbReference type="GO" id="GO:0005886">
    <property type="term" value="C:plasma membrane"/>
    <property type="evidence" value="ECO:0007669"/>
    <property type="project" value="UniProtKB-SubCell"/>
</dbReference>
<name>A0A1H9C3I5_9RHOB</name>
<feature type="domain" description="Histidine kinase" evidence="14">
    <location>
        <begin position="534"/>
        <end position="755"/>
    </location>
</feature>
<keyword evidence="8" id="KW-0547">Nucleotide-binding</keyword>
<evidence type="ECO:0000256" key="3">
    <source>
        <dbReference type="ARBA" id="ARBA00012438"/>
    </source>
</evidence>
<dbReference type="PANTHER" id="PTHR43047:SF72">
    <property type="entry name" value="OSMOSENSING HISTIDINE PROTEIN KINASE SLN1"/>
    <property type="match status" value="1"/>
</dbReference>
<proteinExistence type="predicted"/>
<dbReference type="Gene3D" id="3.30.565.10">
    <property type="entry name" value="Histidine kinase-like ATPase, C-terminal domain"/>
    <property type="match status" value="1"/>
</dbReference>
<dbReference type="CDD" id="cd00082">
    <property type="entry name" value="HisKA"/>
    <property type="match status" value="1"/>
</dbReference>
<evidence type="ECO:0000313" key="17">
    <source>
        <dbReference type="EMBL" id="SEP95790.1"/>
    </source>
</evidence>
<reference evidence="17 18" key="1">
    <citation type="submission" date="2016-10" db="EMBL/GenBank/DDBJ databases">
        <authorList>
            <person name="de Groot N.N."/>
        </authorList>
    </citation>
    <scope>NUCLEOTIDE SEQUENCE [LARGE SCALE GENOMIC DNA]</scope>
    <source>
        <strain evidence="17 18">DSM 22007</strain>
    </source>
</reference>
<dbReference type="PANTHER" id="PTHR43047">
    <property type="entry name" value="TWO-COMPONENT HISTIDINE PROTEIN KINASE"/>
    <property type="match status" value="1"/>
</dbReference>
<keyword evidence="9" id="KW-0418">Kinase</keyword>
<keyword evidence="11 13" id="KW-1133">Transmembrane helix</keyword>
<keyword evidence="5" id="KW-0597">Phosphoprotein</keyword>
<dbReference type="GO" id="GO:0005524">
    <property type="term" value="F:ATP binding"/>
    <property type="evidence" value="ECO:0007669"/>
    <property type="project" value="UniProtKB-KW"/>
</dbReference>
<dbReference type="InterPro" id="IPR004358">
    <property type="entry name" value="Sig_transdc_His_kin-like_C"/>
</dbReference>
<dbReference type="STRING" id="657014.SAMN04488092_103112"/>
<dbReference type="Gene3D" id="6.10.340.10">
    <property type="match status" value="1"/>
</dbReference>
<gene>
    <name evidence="17" type="ORF">SAMN04488092_103112</name>
</gene>
<dbReference type="AlphaFoldDB" id="A0A1H9C3I5"/>
<dbReference type="PRINTS" id="PR00344">
    <property type="entry name" value="BCTRLSENSOR"/>
</dbReference>
<dbReference type="Pfam" id="PF00989">
    <property type="entry name" value="PAS"/>
    <property type="match status" value="1"/>
</dbReference>
<evidence type="ECO:0000256" key="8">
    <source>
        <dbReference type="ARBA" id="ARBA00022741"/>
    </source>
</evidence>
<evidence type="ECO:0000256" key="12">
    <source>
        <dbReference type="ARBA" id="ARBA00023012"/>
    </source>
</evidence>
<accession>A0A1H9C3I5</accession>
<feature type="domain" description="PAS" evidence="15">
    <location>
        <begin position="403"/>
        <end position="458"/>
    </location>
</feature>
<evidence type="ECO:0000259" key="15">
    <source>
        <dbReference type="PROSITE" id="PS50112"/>
    </source>
</evidence>
<feature type="transmembrane region" description="Helical" evidence="13">
    <location>
        <begin position="334"/>
        <end position="355"/>
    </location>
</feature>
<sequence length="771" mass="85722">MLSRLKFPANGFPLRWKIILVTCAIVALSTTSISMFYYTRTVQNTLETSVSNLAGETHLLAARFSAQYDHIKNDLSMVASHPALRDIASGNLDEQQASDSLVDLMTSLMLVRSEYTQFRLIGMTDNGKEIVRVNKVGDWIVPVQPAQLQEKGNEAYFQEAVTHAQEHDQFMPHERHSVVFSDATYNREHGRIVEPRTVMIRAILPIFKDSHELFGLLVINVDYEQLLASAFENLQQENRIYVVNQAGDFLSYTPDGAVSRLEFHDDYSAPLPTAVYRAIAFTADEGQILDTEDNSYLMRVHLNDTQPDNFLGVMLQTPKARILAKVKQTQRDSFLLMAIFVLIAAGITLVVSTSLTHSLQTLTRKVMASVDDGKPLDLVVTSQDEIGTLAKAFQTLTDKHVENESKLQSILANVGEGLIIIGEMGEIRIYNPACERIFGYLANEVIGQNVSMLMTKPDASVHDAVLLRYQQEKNRRIDWTGREETGRRKDGSTFPIELTVSEILVQGERLFVGIVRDITERKAVEKAKSEFVSVVNHELRTPLTSIKGALSLLRSGALGYDTPAAQKSLDIAFRNSQLLGRLINDILDIEKLNSGEAFTKMGSLDLTALVRESLESNGPYADEYNIRLSYAGETNPVYVNGDNDRLLQVLSNLLSNAIKFSHPGSEVIARVRCDAAKETVRVSIEDSGSGIPEDAQEKIFNWFTQIDSSDQRQKGGTGLGLAIVKSIVELHGGTIHCISNEDEGSIFYFELTTHKKSDRSADVTENAATHT</sequence>
<dbReference type="InterPro" id="IPR013767">
    <property type="entry name" value="PAS_fold"/>
</dbReference>
<dbReference type="InterPro" id="IPR005467">
    <property type="entry name" value="His_kinase_dom"/>
</dbReference>
<dbReference type="SUPFAM" id="SSF55874">
    <property type="entry name" value="ATPase domain of HSP90 chaperone/DNA topoisomerase II/histidine kinase"/>
    <property type="match status" value="1"/>
</dbReference>
<evidence type="ECO:0000256" key="2">
    <source>
        <dbReference type="ARBA" id="ARBA00004651"/>
    </source>
</evidence>
<keyword evidence="4" id="KW-1003">Cell membrane</keyword>
<dbReference type="GO" id="GO:0006355">
    <property type="term" value="P:regulation of DNA-templated transcription"/>
    <property type="evidence" value="ECO:0007669"/>
    <property type="project" value="InterPro"/>
</dbReference>
<evidence type="ECO:0000256" key="6">
    <source>
        <dbReference type="ARBA" id="ARBA00022679"/>
    </source>
</evidence>
<protein>
    <recommendedName>
        <fullName evidence="3">histidine kinase</fullName>
        <ecNumber evidence="3">2.7.13.3</ecNumber>
    </recommendedName>
</protein>
<dbReference type="Gene3D" id="1.10.287.130">
    <property type="match status" value="1"/>
</dbReference>
<dbReference type="PROSITE" id="PS50109">
    <property type="entry name" value="HIS_KIN"/>
    <property type="match status" value="1"/>
</dbReference>
<keyword evidence="18" id="KW-1185">Reference proteome</keyword>
<dbReference type="EC" id="2.7.13.3" evidence="3"/>
<dbReference type="Proteomes" id="UP000198634">
    <property type="component" value="Unassembled WGS sequence"/>
</dbReference>
<evidence type="ECO:0000259" key="14">
    <source>
        <dbReference type="PROSITE" id="PS50109"/>
    </source>
</evidence>
<keyword evidence="7 13" id="KW-0812">Transmembrane</keyword>
<organism evidence="17 18">
    <name type="scientific">Thalassovita taeanensis</name>
    <dbReference type="NCBI Taxonomy" id="657014"/>
    <lineage>
        <taxon>Bacteria</taxon>
        <taxon>Pseudomonadati</taxon>
        <taxon>Pseudomonadota</taxon>
        <taxon>Alphaproteobacteria</taxon>
        <taxon>Rhodobacterales</taxon>
        <taxon>Roseobacteraceae</taxon>
        <taxon>Thalassovita</taxon>
    </lineage>
</organism>
<evidence type="ECO:0000256" key="10">
    <source>
        <dbReference type="ARBA" id="ARBA00022840"/>
    </source>
</evidence>
<evidence type="ECO:0000259" key="16">
    <source>
        <dbReference type="PROSITE" id="PS50113"/>
    </source>
</evidence>
<evidence type="ECO:0000256" key="11">
    <source>
        <dbReference type="ARBA" id="ARBA00022989"/>
    </source>
</evidence>
<evidence type="ECO:0000256" key="5">
    <source>
        <dbReference type="ARBA" id="ARBA00022553"/>
    </source>
</evidence>
<comment type="catalytic activity">
    <reaction evidence="1">
        <text>ATP + protein L-histidine = ADP + protein N-phospho-L-histidine.</text>
        <dbReference type="EC" id="2.7.13.3"/>
    </reaction>
</comment>
<dbReference type="SUPFAM" id="SSF103190">
    <property type="entry name" value="Sensory domain-like"/>
    <property type="match status" value="1"/>
</dbReference>
<dbReference type="InterPro" id="IPR035965">
    <property type="entry name" value="PAS-like_dom_sf"/>
</dbReference>
<dbReference type="OrthoDB" id="9795133at2"/>
<comment type="subcellular location">
    <subcellularLocation>
        <location evidence="2">Cell membrane</location>
        <topology evidence="2">Multi-pass membrane protein</topology>
    </subcellularLocation>
</comment>
<dbReference type="InterPro" id="IPR003661">
    <property type="entry name" value="HisK_dim/P_dom"/>
</dbReference>
<evidence type="ECO:0000313" key="18">
    <source>
        <dbReference type="Proteomes" id="UP000198634"/>
    </source>
</evidence>
<dbReference type="SUPFAM" id="SSF47384">
    <property type="entry name" value="Homodimeric domain of signal transducing histidine kinase"/>
    <property type="match status" value="1"/>
</dbReference>
<dbReference type="SUPFAM" id="SSF55785">
    <property type="entry name" value="PYP-like sensor domain (PAS domain)"/>
    <property type="match status" value="1"/>
</dbReference>
<dbReference type="InterPro" id="IPR029151">
    <property type="entry name" value="Sensor-like_sf"/>
</dbReference>
<dbReference type="PROSITE" id="PS50113">
    <property type="entry name" value="PAC"/>
    <property type="match status" value="1"/>
</dbReference>
<dbReference type="RefSeq" id="WP_090268835.1">
    <property type="nucleotide sequence ID" value="NZ_FOEP01000003.1"/>
</dbReference>
<dbReference type="SMART" id="SM00387">
    <property type="entry name" value="HATPase_c"/>
    <property type="match status" value="1"/>
</dbReference>
<dbReference type="GO" id="GO:0009927">
    <property type="term" value="F:histidine phosphotransfer kinase activity"/>
    <property type="evidence" value="ECO:0007669"/>
    <property type="project" value="TreeGrafter"/>
</dbReference>
<evidence type="ECO:0000256" key="9">
    <source>
        <dbReference type="ARBA" id="ARBA00022777"/>
    </source>
</evidence>
<feature type="domain" description="PAC" evidence="16">
    <location>
        <begin position="480"/>
        <end position="530"/>
    </location>
</feature>
<evidence type="ECO:0000256" key="7">
    <source>
        <dbReference type="ARBA" id="ARBA00022692"/>
    </source>
</evidence>
<dbReference type="InterPro" id="IPR003594">
    <property type="entry name" value="HATPase_dom"/>
</dbReference>
<keyword evidence="6" id="KW-0808">Transferase</keyword>
<keyword evidence="12" id="KW-0902">Two-component regulatory system</keyword>
<dbReference type="SMART" id="SM00091">
    <property type="entry name" value="PAS"/>
    <property type="match status" value="1"/>
</dbReference>
<dbReference type="InterPro" id="IPR000014">
    <property type="entry name" value="PAS"/>
</dbReference>
<keyword evidence="10" id="KW-0067">ATP-binding</keyword>
<evidence type="ECO:0000256" key="13">
    <source>
        <dbReference type="SAM" id="Phobius"/>
    </source>
</evidence>
<dbReference type="InterPro" id="IPR000700">
    <property type="entry name" value="PAS-assoc_C"/>
</dbReference>
<dbReference type="EMBL" id="FOEP01000003">
    <property type="protein sequence ID" value="SEP95790.1"/>
    <property type="molecule type" value="Genomic_DNA"/>
</dbReference>
<dbReference type="GO" id="GO:0000155">
    <property type="term" value="F:phosphorelay sensor kinase activity"/>
    <property type="evidence" value="ECO:0007669"/>
    <property type="project" value="InterPro"/>
</dbReference>
<dbReference type="CDD" id="cd16922">
    <property type="entry name" value="HATPase_EvgS-ArcB-TorS-like"/>
    <property type="match status" value="1"/>
</dbReference>
<dbReference type="Pfam" id="PF02518">
    <property type="entry name" value="HATPase_c"/>
    <property type="match status" value="1"/>
</dbReference>
<evidence type="ECO:0000256" key="4">
    <source>
        <dbReference type="ARBA" id="ARBA00022475"/>
    </source>
</evidence>
<dbReference type="CDD" id="cd00130">
    <property type="entry name" value="PAS"/>
    <property type="match status" value="1"/>
</dbReference>
<dbReference type="Pfam" id="PF00512">
    <property type="entry name" value="HisKA"/>
    <property type="match status" value="1"/>
</dbReference>